<dbReference type="GO" id="GO:0005815">
    <property type="term" value="C:microtubule organizing center"/>
    <property type="evidence" value="ECO:0007669"/>
    <property type="project" value="TreeGrafter"/>
</dbReference>
<sequence length="295" mass="32327">MRLRVISSSPPSPTHVLLGKKMYSIYLPANISCMQVLSLSKTRNIRALLVALSTGELRLYHEKHLVATLQFSEPITAMRFGAYGREEAALTVIGASGALTIKMLQRLADLENSSHSPGPPPEQDVPLSIPKKTKLYVEQTQREREQATEMHRVFQRDLCKLRLSTARAYVKIITDGQGPMSYSAGSAMRLTAQVQGLGPRFKVKLELQNNGSRTVTGMAVTISYNSMLYRLKQCVFAIPVLVPGLTHRLDAAVECVDERGGTDAIKVFVCSAKSALPALSAIVNMPVSEGLLNPY</sequence>
<dbReference type="GO" id="GO:0005119">
    <property type="term" value="F:smoothened binding"/>
    <property type="evidence" value="ECO:0007669"/>
    <property type="project" value="TreeGrafter"/>
</dbReference>
<evidence type="ECO:0000313" key="2">
    <source>
        <dbReference type="EMBL" id="CAE0114840.1"/>
    </source>
</evidence>
<dbReference type="GO" id="GO:0005113">
    <property type="term" value="F:patched binding"/>
    <property type="evidence" value="ECO:0007669"/>
    <property type="project" value="TreeGrafter"/>
</dbReference>
<protein>
    <recommendedName>
        <fullName evidence="1">Bardet-Biedl syndrome 1 protein GAE domain-containing protein</fullName>
    </recommendedName>
</protein>
<gene>
    <name evidence="2" type="ORF">HERI1096_LOCUS15525</name>
</gene>
<dbReference type="Pfam" id="PF23304">
    <property type="entry name" value="GAE_BBS1"/>
    <property type="match status" value="1"/>
</dbReference>
<dbReference type="EMBL" id="HBHX01027790">
    <property type="protein sequence ID" value="CAE0114840.1"/>
    <property type="molecule type" value="Transcribed_RNA"/>
</dbReference>
<feature type="domain" description="Bardet-Biedl syndrome 1 protein GAE" evidence="1">
    <location>
        <begin position="188"/>
        <end position="289"/>
    </location>
</feature>
<accession>A0A7S3EZY8</accession>
<dbReference type="GO" id="GO:0034464">
    <property type="term" value="C:BBSome"/>
    <property type="evidence" value="ECO:0007669"/>
    <property type="project" value="InterPro"/>
</dbReference>
<reference evidence="2" key="1">
    <citation type="submission" date="2021-01" db="EMBL/GenBank/DDBJ databases">
        <authorList>
            <person name="Corre E."/>
            <person name="Pelletier E."/>
            <person name="Niang G."/>
            <person name="Scheremetjew M."/>
            <person name="Finn R."/>
            <person name="Kale V."/>
            <person name="Holt S."/>
            <person name="Cochrane G."/>
            <person name="Meng A."/>
            <person name="Brown T."/>
            <person name="Cohen L."/>
        </authorList>
    </citation>
    <scope>NUCLEOTIDE SEQUENCE</scope>
    <source>
        <strain evidence="2">CCMP281</strain>
    </source>
</reference>
<dbReference type="PANTHER" id="PTHR20870">
    <property type="entry name" value="BARDET-BIEDL SYNDROME 1 PROTEIN"/>
    <property type="match status" value="1"/>
</dbReference>
<dbReference type="AlphaFoldDB" id="A0A7S3EZY8"/>
<name>A0A7S3EZY8_9EUKA</name>
<dbReference type="InterPro" id="IPR056419">
    <property type="entry name" value="GAE_BBS1"/>
</dbReference>
<dbReference type="GO" id="GO:0005930">
    <property type="term" value="C:axoneme"/>
    <property type="evidence" value="ECO:0007669"/>
    <property type="project" value="TreeGrafter"/>
</dbReference>
<organism evidence="2">
    <name type="scientific">Haptolina ericina</name>
    <dbReference type="NCBI Taxonomy" id="156174"/>
    <lineage>
        <taxon>Eukaryota</taxon>
        <taxon>Haptista</taxon>
        <taxon>Haptophyta</taxon>
        <taxon>Prymnesiophyceae</taxon>
        <taxon>Prymnesiales</taxon>
        <taxon>Prymnesiaceae</taxon>
        <taxon>Haptolina</taxon>
    </lineage>
</organism>
<dbReference type="GO" id="GO:1905515">
    <property type="term" value="P:non-motile cilium assembly"/>
    <property type="evidence" value="ECO:0007669"/>
    <property type="project" value="InterPro"/>
</dbReference>
<proteinExistence type="predicted"/>
<dbReference type="InterPro" id="IPR028784">
    <property type="entry name" value="BBS1"/>
</dbReference>
<dbReference type="PANTHER" id="PTHR20870:SF0">
    <property type="entry name" value="BARDET-BIEDL SYNDROME 1 PROTEIN"/>
    <property type="match status" value="1"/>
</dbReference>
<dbReference type="GO" id="GO:0061512">
    <property type="term" value="P:protein localization to cilium"/>
    <property type="evidence" value="ECO:0007669"/>
    <property type="project" value="TreeGrafter"/>
</dbReference>
<evidence type="ECO:0000259" key="1">
    <source>
        <dbReference type="Pfam" id="PF23304"/>
    </source>
</evidence>